<name>A0A0D1A4T1_9LACO</name>
<dbReference type="InterPro" id="IPR044929">
    <property type="entry name" value="DNA/RNA_non-sp_Endonuclease_sf"/>
</dbReference>
<evidence type="ECO:0000313" key="4">
    <source>
        <dbReference type="Proteomes" id="UP000032279"/>
    </source>
</evidence>
<keyword evidence="1" id="KW-0472">Membrane</keyword>
<dbReference type="AlphaFoldDB" id="A0A0D1A4T1"/>
<dbReference type="Proteomes" id="UP000032279">
    <property type="component" value="Unassembled WGS sequence"/>
</dbReference>
<reference evidence="3 4" key="1">
    <citation type="submission" date="2013-08" db="EMBL/GenBank/DDBJ databases">
        <title>Lactobacillus wasatchii sp. WDC04, a late gas producing bacteria isolated from aged chedder cheese.</title>
        <authorList>
            <person name="Oberg C.J."/>
            <person name="Culumber M."/>
            <person name="McMahon D.J."/>
            <person name="Broadbent J.R."/>
            <person name="Oberg T.S."/>
            <person name="Ortaki F."/>
        </authorList>
    </citation>
    <scope>NUCLEOTIDE SEQUENCE [LARGE SCALE GENOMIC DNA]</scope>
    <source>
        <strain evidence="3 4">WDC04</strain>
    </source>
</reference>
<dbReference type="Gene3D" id="3.40.570.10">
    <property type="entry name" value="Extracellular Endonuclease, subunit A"/>
    <property type="match status" value="1"/>
</dbReference>
<dbReference type="InterPro" id="IPR044927">
    <property type="entry name" value="Endonuclea_NS_2"/>
</dbReference>
<dbReference type="STRING" id="1335616.WDC_1521"/>
<organism evidence="3 4">
    <name type="scientific">Paucilactobacillus wasatchensis</name>
    <dbReference type="NCBI Taxonomy" id="1335616"/>
    <lineage>
        <taxon>Bacteria</taxon>
        <taxon>Bacillati</taxon>
        <taxon>Bacillota</taxon>
        <taxon>Bacilli</taxon>
        <taxon>Lactobacillales</taxon>
        <taxon>Lactobacillaceae</taxon>
        <taxon>Paucilactobacillus</taxon>
    </lineage>
</organism>
<dbReference type="EMBL" id="AWTT01000041">
    <property type="protein sequence ID" value="KIS02905.1"/>
    <property type="molecule type" value="Genomic_DNA"/>
</dbReference>
<keyword evidence="1" id="KW-0812">Transmembrane</keyword>
<dbReference type="PATRIC" id="fig|1335616.4.peg.1525"/>
<proteinExistence type="predicted"/>
<evidence type="ECO:0000313" key="3">
    <source>
        <dbReference type="EMBL" id="KIS02905.1"/>
    </source>
</evidence>
<evidence type="ECO:0000259" key="2">
    <source>
        <dbReference type="Pfam" id="PF13930"/>
    </source>
</evidence>
<evidence type="ECO:0000256" key="1">
    <source>
        <dbReference type="SAM" id="Phobius"/>
    </source>
</evidence>
<sequence length="245" mass="27758">MAKRRKRRKRKQKISIISTIAAIIIIAVGGYLQVNSPTQQTKQTTTSQTVSAKQLAKLNYSSKQIITVNHNKPTFSQSDLSIAHGSWQTYHDLDKLNRVGTANAMLGKDLMPKSERDPLYVDPTGWHNKQVQSDGKTVWLYNRSHLIGYQLTGQNNNLKNLMTGTASLNSPGMELYENQIADYIKDTNHHVRYQVEPIFRGDELLARGVHMMAESVEDKRISFNIYIFNIEDDVTLNYADGTSTN</sequence>
<gene>
    <name evidence="3" type="ORF">WDC_1521</name>
</gene>
<comment type="caution">
    <text evidence="3">The sequence shown here is derived from an EMBL/GenBank/DDBJ whole genome shotgun (WGS) entry which is preliminary data.</text>
</comment>
<keyword evidence="1" id="KW-1133">Transmembrane helix</keyword>
<feature type="transmembrane region" description="Helical" evidence="1">
    <location>
        <begin position="12"/>
        <end position="32"/>
    </location>
</feature>
<accession>A0A0D1A4T1</accession>
<dbReference type="Pfam" id="PF13930">
    <property type="entry name" value="Endonuclea_NS_2"/>
    <property type="match status" value="1"/>
</dbReference>
<feature type="domain" description="Type VII secretion system protein EssD-like" evidence="2">
    <location>
        <begin position="84"/>
        <end position="215"/>
    </location>
</feature>
<protein>
    <submittedName>
        <fullName evidence="3">DNA-entry nuclease, Competence-specific nuclease</fullName>
    </submittedName>
</protein>
<keyword evidence="4" id="KW-1185">Reference proteome</keyword>